<sequence>MADELDLSKDFEGGFDADPIAPETVNPPSNPIISSMNEEIDTIQQPAEEYGFQVQEQRERIRGRFALYYIVGFMIIVVVALLISFFLLYRGKMEFENVTNMLVTISGILSGPLGFIIGYYFKAESND</sequence>
<dbReference type="AlphaFoldDB" id="A0A1F5NNI3"/>
<evidence type="ECO:0000313" key="3">
    <source>
        <dbReference type="Proteomes" id="UP000176864"/>
    </source>
</evidence>
<evidence type="ECO:0000313" key="2">
    <source>
        <dbReference type="EMBL" id="OGE79246.1"/>
    </source>
</evidence>
<evidence type="ECO:0000256" key="1">
    <source>
        <dbReference type="SAM" id="Phobius"/>
    </source>
</evidence>
<gene>
    <name evidence="2" type="ORF">A2751_04620</name>
</gene>
<reference evidence="2 3" key="1">
    <citation type="journal article" date="2016" name="Nat. Commun.">
        <title>Thousands of microbial genomes shed light on interconnected biogeochemical processes in an aquifer system.</title>
        <authorList>
            <person name="Anantharaman K."/>
            <person name="Brown C.T."/>
            <person name="Hug L.A."/>
            <person name="Sharon I."/>
            <person name="Castelle C.J."/>
            <person name="Probst A.J."/>
            <person name="Thomas B.C."/>
            <person name="Singh A."/>
            <person name="Wilkins M.J."/>
            <person name="Karaoz U."/>
            <person name="Brodie E.L."/>
            <person name="Williams K.H."/>
            <person name="Hubbard S.S."/>
            <person name="Banfield J.F."/>
        </authorList>
    </citation>
    <scope>NUCLEOTIDE SEQUENCE [LARGE SCALE GENOMIC DNA]</scope>
</reference>
<dbReference type="EMBL" id="MFEK01000006">
    <property type="protein sequence ID" value="OGE79246.1"/>
    <property type="molecule type" value="Genomic_DNA"/>
</dbReference>
<name>A0A1F5NNI3_9BACT</name>
<feature type="transmembrane region" description="Helical" evidence="1">
    <location>
        <begin position="101"/>
        <end position="121"/>
    </location>
</feature>
<accession>A0A1F5NNI3</accession>
<keyword evidence="1" id="KW-0812">Transmembrane</keyword>
<keyword evidence="1" id="KW-1133">Transmembrane helix</keyword>
<comment type="caution">
    <text evidence="2">The sequence shown here is derived from an EMBL/GenBank/DDBJ whole genome shotgun (WGS) entry which is preliminary data.</text>
</comment>
<keyword evidence="1" id="KW-0472">Membrane</keyword>
<proteinExistence type="predicted"/>
<dbReference type="Proteomes" id="UP000176864">
    <property type="component" value="Unassembled WGS sequence"/>
</dbReference>
<feature type="transmembrane region" description="Helical" evidence="1">
    <location>
        <begin position="66"/>
        <end position="89"/>
    </location>
</feature>
<organism evidence="2 3">
    <name type="scientific">Candidatus Doudnabacteria bacterium RIFCSPHIGHO2_01_FULL_46_14</name>
    <dbReference type="NCBI Taxonomy" id="1817824"/>
    <lineage>
        <taxon>Bacteria</taxon>
        <taxon>Candidatus Doudnaibacteriota</taxon>
    </lineage>
</organism>
<protein>
    <submittedName>
        <fullName evidence="2">Uncharacterized protein</fullName>
    </submittedName>
</protein>
<dbReference type="STRING" id="1817824.A2751_04620"/>